<sequence length="326" mass="36222">MSAAVGAGKTVCVTGASGYIASWLVKLLLQRGYTVKASVRDPNDPEKTEHLLALDGARERLQLFKANLLEEGSFDPIVEGCVGVFHTASPFYHDVKDPQAELLDPAVKGTLNVLKSCSKTPSVQRVVLTSSMAAVEHDGTPLTPDVEVKEDWFSDPDLLRENNMWYELSKTLAEEAAWEFVTEKGIDMVTINPGMVIGPLLQPKLNRGAVAIANLINGAPTFPDECCGWVNVKDVANAHILAFEVPSARGRYCLVECVPHYYEIVRFLRKLYPSLQLPEKDDSIRYVPVYWVSTKRANRLGIDYIDIYQSLKETVESLKEKGFVNF</sequence>
<dbReference type="InterPro" id="IPR050425">
    <property type="entry name" value="NAD(P)_dehydrat-like"/>
</dbReference>
<proteinExistence type="inferred from homology"/>
<dbReference type="Pfam" id="PF01370">
    <property type="entry name" value="Epimerase"/>
    <property type="match status" value="1"/>
</dbReference>
<dbReference type="InterPro" id="IPR036291">
    <property type="entry name" value="NAD(P)-bd_dom_sf"/>
</dbReference>
<dbReference type="STRING" id="71139.A0A059D8V6"/>
<dbReference type="Gramene" id="KCW87178">
    <property type="protein sequence ID" value="KCW87178"/>
    <property type="gene ID" value="EUGRSUZ_B03705"/>
</dbReference>
<evidence type="ECO:0000313" key="5">
    <source>
        <dbReference type="EMBL" id="KCW87178.1"/>
    </source>
</evidence>
<dbReference type="InterPro" id="IPR001509">
    <property type="entry name" value="Epimerase_deHydtase"/>
</dbReference>
<evidence type="ECO:0000256" key="3">
    <source>
        <dbReference type="ARBA" id="ARBA00023445"/>
    </source>
</evidence>
<dbReference type="AlphaFoldDB" id="A0A059D8V6"/>
<keyword evidence="2" id="KW-0560">Oxidoreductase</keyword>
<dbReference type="InParanoid" id="A0A059D8V6"/>
<accession>A0A059D8V6</accession>
<evidence type="ECO:0000256" key="1">
    <source>
        <dbReference type="ARBA" id="ARBA00022857"/>
    </source>
</evidence>
<dbReference type="CDD" id="cd08958">
    <property type="entry name" value="FR_SDR_e"/>
    <property type="match status" value="1"/>
</dbReference>
<evidence type="ECO:0000259" key="4">
    <source>
        <dbReference type="Pfam" id="PF01370"/>
    </source>
</evidence>
<name>A0A059D8V6_EUCGR</name>
<organism evidence="5">
    <name type="scientific">Eucalyptus grandis</name>
    <name type="common">Flooded gum</name>
    <dbReference type="NCBI Taxonomy" id="71139"/>
    <lineage>
        <taxon>Eukaryota</taxon>
        <taxon>Viridiplantae</taxon>
        <taxon>Streptophyta</taxon>
        <taxon>Embryophyta</taxon>
        <taxon>Tracheophyta</taxon>
        <taxon>Spermatophyta</taxon>
        <taxon>Magnoliopsida</taxon>
        <taxon>eudicotyledons</taxon>
        <taxon>Gunneridae</taxon>
        <taxon>Pentapetalae</taxon>
        <taxon>rosids</taxon>
        <taxon>malvids</taxon>
        <taxon>Myrtales</taxon>
        <taxon>Myrtaceae</taxon>
        <taxon>Myrtoideae</taxon>
        <taxon>Eucalypteae</taxon>
        <taxon>Eucalyptus</taxon>
    </lineage>
</organism>
<protein>
    <recommendedName>
        <fullName evidence="4">NAD-dependent epimerase/dehydratase domain-containing protein</fullName>
    </recommendedName>
</protein>
<reference evidence="5" key="1">
    <citation type="submission" date="2013-07" db="EMBL/GenBank/DDBJ databases">
        <title>The genome of Eucalyptus grandis.</title>
        <authorList>
            <person name="Schmutz J."/>
            <person name="Hayes R."/>
            <person name="Myburg A."/>
            <person name="Tuskan G."/>
            <person name="Grattapaglia D."/>
            <person name="Rokhsar D.S."/>
        </authorList>
    </citation>
    <scope>NUCLEOTIDE SEQUENCE</scope>
    <source>
        <tissue evidence="5">Leaf extractions</tissue>
    </source>
</reference>
<keyword evidence="1" id="KW-0521">NADP</keyword>
<feature type="domain" description="NAD-dependent epimerase/dehydratase" evidence="4">
    <location>
        <begin position="11"/>
        <end position="248"/>
    </location>
</feature>
<dbReference type="EMBL" id="KK198754">
    <property type="protein sequence ID" value="KCW87178.1"/>
    <property type="molecule type" value="Genomic_DNA"/>
</dbReference>
<dbReference type="OMA" id="NTDFVEH"/>
<dbReference type="FunFam" id="3.40.50.720:FF:000085">
    <property type="entry name" value="Dihydroflavonol reductase"/>
    <property type="match status" value="1"/>
</dbReference>
<dbReference type="PANTHER" id="PTHR10366:SF852">
    <property type="entry name" value="CINNAMOYL-COA REDUCTASE CAD2"/>
    <property type="match status" value="1"/>
</dbReference>
<evidence type="ECO:0000256" key="2">
    <source>
        <dbReference type="ARBA" id="ARBA00023002"/>
    </source>
</evidence>
<dbReference type="PANTHER" id="PTHR10366">
    <property type="entry name" value="NAD DEPENDENT EPIMERASE/DEHYDRATASE"/>
    <property type="match status" value="1"/>
</dbReference>
<dbReference type="Gene3D" id="3.40.50.720">
    <property type="entry name" value="NAD(P)-binding Rossmann-like Domain"/>
    <property type="match status" value="1"/>
</dbReference>
<dbReference type="GO" id="GO:0016616">
    <property type="term" value="F:oxidoreductase activity, acting on the CH-OH group of donors, NAD or NADP as acceptor"/>
    <property type="evidence" value="ECO:0000318"/>
    <property type="project" value="GO_Central"/>
</dbReference>
<gene>
    <name evidence="5" type="ORF">EUGRSUZ_B03705</name>
</gene>
<comment type="similarity">
    <text evidence="3">Belongs to the NAD(P)-dependent epimerase/dehydratase family. Dihydroflavonol-4-reductase subfamily.</text>
</comment>
<dbReference type="SUPFAM" id="SSF51735">
    <property type="entry name" value="NAD(P)-binding Rossmann-fold domains"/>
    <property type="match status" value="1"/>
</dbReference>